<dbReference type="Pfam" id="PF00005">
    <property type="entry name" value="ABC_tran"/>
    <property type="match status" value="2"/>
</dbReference>
<comment type="subcellular location">
    <subcellularLocation>
        <location evidence="1">Membrane</location>
        <topology evidence="1">Multi-pass membrane protein</topology>
    </subcellularLocation>
</comment>
<evidence type="ECO:0000256" key="10">
    <source>
        <dbReference type="SAM" id="MobiDB-lite"/>
    </source>
</evidence>
<feature type="transmembrane region" description="Helical" evidence="11">
    <location>
        <begin position="816"/>
        <end position="835"/>
    </location>
</feature>
<evidence type="ECO:0000256" key="2">
    <source>
        <dbReference type="ARBA" id="ARBA00009726"/>
    </source>
</evidence>
<gene>
    <name evidence="14" type="ORF">THASP1DRAFT_8144</name>
</gene>
<keyword evidence="14" id="KW-0378">Hydrolase</keyword>
<evidence type="ECO:0000256" key="11">
    <source>
        <dbReference type="SAM" id="Phobius"/>
    </source>
</evidence>
<dbReference type="OrthoDB" id="6500128at2759"/>
<feature type="non-terminal residue" evidence="14">
    <location>
        <position position="1"/>
    </location>
</feature>
<keyword evidence="6" id="KW-0547">Nucleotide-binding</keyword>
<dbReference type="CDD" id="cd18580">
    <property type="entry name" value="ABC_6TM_ABCC_D2"/>
    <property type="match status" value="1"/>
</dbReference>
<dbReference type="InterPro" id="IPR044746">
    <property type="entry name" value="ABCC_6TM_D1"/>
</dbReference>
<feature type="domain" description="ABC transmembrane type-1" evidence="13">
    <location>
        <begin position="597"/>
        <end position="867"/>
    </location>
</feature>
<proteinExistence type="inferred from homology"/>
<name>A0A4P9XSZ7_9FUNG</name>
<dbReference type="EMBL" id="KZ992526">
    <property type="protein sequence ID" value="RKP09278.1"/>
    <property type="molecule type" value="Genomic_DNA"/>
</dbReference>
<keyword evidence="7" id="KW-0067">ATP-binding</keyword>
<dbReference type="SUPFAM" id="SSF90123">
    <property type="entry name" value="ABC transporter transmembrane region"/>
    <property type="match status" value="2"/>
</dbReference>
<dbReference type="InterPro" id="IPR011527">
    <property type="entry name" value="ABC1_TM_dom"/>
</dbReference>
<dbReference type="InterPro" id="IPR003439">
    <property type="entry name" value="ABC_transporter-like_ATP-bd"/>
</dbReference>
<evidence type="ECO:0000259" key="13">
    <source>
        <dbReference type="PROSITE" id="PS50929"/>
    </source>
</evidence>
<evidence type="ECO:0000256" key="6">
    <source>
        <dbReference type="ARBA" id="ARBA00022741"/>
    </source>
</evidence>
<keyword evidence="9 11" id="KW-0472">Membrane</keyword>
<feature type="region of interest" description="Disordered" evidence="10">
    <location>
        <begin position="497"/>
        <end position="516"/>
    </location>
</feature>
<dbReference type="InterPro" id="IPR050173">
    <property type="entry name" value="ABC_transporter_C-like"/>
</dbReference>
<feature type="transmembrane region" description="Helical" evidence="11">
    <location>
        <begin position="66"/>
        <end position="88"/>
    </location>
</feature>
<feature type="transmembrane region" description="Helical" evidence="11">
    <location>
        <begin position="41"/>
        <end position="60"/>
    </location>
</feature>
<feature type="transmembrane region" description="Helical" evidence="11">
    <location>
        <begin position="177"/>
        <end position="201"/>
    </location>
</feature>
<evidence type="ECO:0000256" key="9">
    <source>
        <dbReference type="ARBA" id="ARBA00023136"/>
    </source>
</evidence>
<feature type="transmembrane region" description="Helical" evidence="11">
    <location>
        <begin position="593"/>
        <end position="613"/>
    </location>
</feature>
<evidence type="ECO:0000259" key="12">
    <source>
        <dbReference type="PROSITE" id="PS50893"/>
    </source>
</evidence>
<dbReference type="PANTHER" id="PTHR24223">
    <property type="entry name" value="ATP-BINDING CASSETTE SUB-FAMILY C"/>
    <property type="match status" value="1"/>
</dbReference>
<comment type="similarity">
    <text evidence="2">Belongs to the ABC transporter superfamily. ABCC family. Conjugate transporter (TC 3.A.1.208) subfamily.</text>
</comment>
<dbReference type="GO" id="GO:0140359">
    <property type="term" value="F:ABC-type transporter activity"/>
    <property type="evidence" value="ECO:0007669"/>
    <property type="project" value="InterPro"/>
</dbReference>
<evidence type="ECO:0000256" key="1">
    <source>
        <dbReference type="ARBA" id="ARBA00004141"/>
    </source>
</evidence>
<dbReference type="PROSITE" id="PS00211">
    <property type="entry name" value="ABC_TRANSPORTER_1"/>
    <property type="match status" value="2"/>
</dbReference>
<dbReference type="CDD" id="cd03244">
    <property type="entry name" value="ABCC_MRP_domain2"/>
    <property type="match status" value="1"/>
</dbReference>
<feature type="non-terminal residue" evidence="14">
    <location>
        <position position="1106"/>
    </location>
</feature>
<dbReference type="FunFam" id="3.40.50.300:FF:000163">
    <property type="entry name" value="Multidrug resistance-associated protein member 4"/>
    <property type="match status" value="1"/>
</dbReference>
<feature type="domain" description="ABC transporter" evidence="12">
    <location>
        <begin position="279"/>
        <end position="513"/>
    </location>
</feature>
<dbReference type="InterPro" id="IPR044726">
    <property type="entry name" value="ABCC_6TM_D2"/>
</dbReference>
<evidence type="ECO:0000256" key="5">
    <source>
        <dbReference type="ARBA" id="ARBA00022737"/>
    </source>
</evidence>
<dbReference type="InterPro" id="IPR036640">
    <property type="entry name" value="ABC1_TM_sf"/>
</dbReference>
<dbReference type="PROSITE" id="PS50893">
    <property type="entry name" value="ABC_TRANSPORTER_2"/>
    <property type="match status" value="2"/>
</dbReference>
<dbReference type="FunFam" id="1.20.1560.10:FF:000013">
    <property type="entry name" value="ABC transporter C family member 2"/>
    <property type="match status" value="1"/>
</dbReference>
<keyword evidence="3" id="KW-0813">Transport</keyword>
<dbReference type="CDD" id="cd03250">
    <property type="entry name" value="ABCC_MRP_domain1"/>
    <property type="match status" value="1"/>
</dbReference>
<dbReference type="SUPFAM" id="SSF52540">
    <property type="entry name" value="P-loop containing nucleoside triphosphate hydrolases"/>
    <property type="match status" value="2"/>
</dbReference>
<reference evidence="15" key="1">
    <citation type="journal article" date="2018" name="Nat. Microbiol.">
        <title>Leveraging single-cell genomics to expand the fungal tree of life.</title>
        <authorList>
            <person name="Ahrendt S.R."/>
            <person name="Quandt C.A."/>
            <person name="Ciobanu D."/>
            <person name="Clum A."/>
            <person name="Salamov A."/>
            <person name="Andreopoulos B."/>
            <person name="Cheng J.F."/>
            <person name="Woyke T."/>
            <person name="Pelin A."/>
            <person name="Henrissat B."/>
            <person name="Reynolds N.K."/>
            <person name="Benny G.L."/>
            <person name="Smith M.E."/>
            <person name="James T.Y."/>
            <person name="Grigoriev I.V."/>
        </authorList>
    </citation>
    <scope>NUCLEOTIDE SEQUENCE [LARGE SCALE GENOMIC DNA]</scope>
    <source>
        <strain evidence="15">RSA 1356</strain>
    </source>
</reference>
<feature type="domain" description="ABC transmembrane type-1" evidence="13">
    <location>
        <begin position="2"/>
        <end position="193"/>
    </location>
</feature>
<evidence type="ECO:0000313" key="14">
    <source>
        <dbReference type="EMBL" id="RKP09278.1"/>
    </source>
</evidence>
<accession>A0A4P9XSZ7</accession>
<dbReference type="InterPro" id="IPR003593">
    <property type="entry name" value="AAA+_ATPase"/>
</dbReference>
<keyword evidence="15" id="KW-1185">Reference proteome</keyword>
<dbReference type="GO" id="GO:0005524">
    <property type="term" value="F:ATP binding"/>
    <property type="evidence" value="ECO:0007669"/>
    <property type="project" value="UniProtKB-KW"/>
</dbReference>
<dbReference type="Pfam" id="PF00664">
    <property type="entry name" value="ABC_membrane"/>
    <property type="match status" value="2"/>
</dbReference>
<feature type="domain" description="ABC transporter" evidence="12">
    <location>
        <begin position="906"/>
        <end position="1106"/>
    </location>
</feature>
<dbReference type="STRING" id="78915.A0A4P9XSZ7"/>
<evidence type="ECO:0000256" key="3">
    <source>
        <dbReference type="ARBA" id="ARBA00022448"/>
    </source>
</evidence>
<dbReference type="Gene3D" id="3.40.50.300">
    <property type="entry name" value="P-loop containing nucleotide triphosphate hydrolases"/>
    <property type="match status" value="2"/>
</dbReference>
<evidence type="ECO:0000256" key="4">
    <source>
        <dbReference type="ARBA" id="ARBA00022692"/>
    </source>
</evidence>
<dbReference type="CDD" id="cd18579">
    <property type="entry name" value="ABC_6TM_ABCC_D1"/>
    <property type="match status" value="1"/>
</dbReference>
<feature type="transmembrane region" description="Helical" evidence="11">
    <location>
        <begin position="732"/>
        <end position="748"/>
    </location>
</feature>
<dbReference type="Gene3D" id="1.20.1560.10">
    <property type="entry name" value="ABC transporter type 1, transmembrane domain"/>
    <property type="match status" value="2"/>
</dbReference>
<keyword evidence="8 11" id="KW-1133">Transmembrane helix</keyword>
<dbReference type="InterPro" id="IPR027417">
    <property type="entry name" value="P-loop_NTPase"/>
</dbReference>
<dbReference type="FunFam" id="3.40.50.300:FF:000997">
    <property type="entry name" value="Multidrug resistance-associated protein 1"/>
    <property type="match status" value="1"/>
</dbReference>
<feature type="transmembrane region" description="Helical" evidence="11">
    <location>
        <begin position="708"/>
        <end position="726"/>
    </location>
</feature>
<sequence length="1106" mass="120519">AMIYQKTLALPATMGASTGHVTNLVSNDTNYFIKSVHPMQYIWLAPLELVTTIGLLYWQLGWPTLIGIVVYVLALPLQAWVGGSIAVIRERCSAIRDNRILELSNVLSGIELIKLYAWEDPLGKQINQQRDKELEQLYRGSFVMGISSSLATVGAPIASLCVFGVCYATGRPLTADSVFLTIGFLGLLQATLGGYVVYAVYQWMGCHIAIGRISAFLRLSEHALSSSDAMPKESIVTESAEPEGGKIVCIKQATFKWNTKAAHEIQAALSEEEPNGEDMQHADEDGAAGIAGAGDTSVLNTISLSLGESELLAVVGSVGSGKTSLCMALLGELLPEAGSVHVRTRASQASEAQHIAYTSQSAWILSGTVRDNILFGSAYDSERMRAVLDACALSDDLRALPHGEMTFIGERGITLSGGQKARISIARAVYSQADLYIFDDPLSAVDPHVAQHLFQNVICGLLKDRPRILITHQLQFLTKCDRVALLDHGAIRMHGSPQDLSGDARSVSSGVPQRQISISRSHSRAQKILRRSASVVSACSRHVSGTATPRLSEAIEDYDAVAAMDERMQSEDMATGGVSFSVYKRFATAGAPIPLTLLLLLLVASAHAGMLAANWVLASWTNGTSSSVSTIALYGGIVAAILVAMMAGDVTFMLFTTVASKNLFRKMLDTILAAPTHFFHVNPHGRILNRFSRDQTLVDEDLSTSALGVLRGFFTALGSVIIVGIITPYTLVALPLIVGLLFALRWYFMFTSRQVKRIESVVRSPVYSHLSETLFGLPSVRAYKAQARFRRQFYAAQNSYARAYFTQIACNNWLEMYVRTLVWVFTVVVFFSSVAASTAEASYVALALIELINLTGSVQIFVEQWTTAEIQFVSVERILEYTKLEREPPRHTDTRPSPDWPSGGAIEFRNMSLTYPGTRNPVLQNISLHVRAGEKIGVVGRTGAGKSSLLTALFRLCEAEPAGSILIDNIAISSLGVHDLRSRLSIIPQTPVLFRGSLRFNVDPLGVYSDADIWQALQTAELKSKIEALPKKLDAEVEEGGKNFSAGEQQLLSLCRAILRDSRVVVMDEATANVDSATDRRIQNVIRRHFREATVLTIAHRLDTVV</sequence>
<organism evidence="14 15">
    <name type="scientific">Thamnocephalis sphaerospora</name>
    <dbReference type="NCBI Taxonomy" id="78915"/>
    <lineage>
        <taxon>Eukaryota</taxon>
        <taxon>Fungi</taxon>
        <taxon>Fungi incertae sedis</taxon>
        <taxon>Zoopagomycota</taxon>
        <taxon>Zoopagomycotina</taxon>
        <taxon>Zoopagomycetes</taxon>
        <taxon>Zoopagales</taxon>
        <taxon>Sigmoideomycetaceae</taxon>
        <taxon>Thamnocephalis</taxon>
    </lineage>
</organism>
<dbReference type="Proteomes" id="UP000271241">
    <property type="component" value="Unassembled WGS sequence"/>
</dbReference>
<feature type="transmembrane region" description="Helical" evidence="11">
    <location>
        <begin position="633"/>
        <end position="658"/>
    </location>
</feature>
<protein>
    <submittedName>
        <fullName evidence="14">P-loop containing nucleoside triphosphate hydrolase protein</fullName>
    </submittedName>
</protein>
<feature type="transmembrane region" description="Helical" evidence="11">
    <location>
        <begin position="142"/>
        <end position="165"/>
    </location>
</feature>
<dbReference type="PROSITE" id="PS50929">
    <property type="entry name" value="ABC_TM1F"/>
    <property type="match status" value="2"/>
</dbReference>
<dbReference type="PANTHER" id="PTHR24223:SF456">
    <property type="entry name" value="MULTIDRUG RESISTANCE-ASSOCIATED PROTEIN LETHAL(2)03659"/>
    <property type="match status" value="1"/>
</dbReference>
<dbReference type="SMART" id="SM00382">
    <property type="entry name" value="AAA"/>
    <property type="match status" value="2"/>
</dbReference>
<dbReference type="GO" id="GO:0016887">
    <property type="term" value="F:ATP hydrolysis activity"/>
    <property type="evidence" value="ECO:0007669"/>
    <property type="project" value="InterPro"/>
</dbReference>
<dbReference type="AlphaFoldDB" id="A0A4P9XSZ7"/>
<dbReference type="InterPro" id="IPR017871">
    <property type="entry name" value="ABC_transporter-like_CS"/>
</dbReference>
<evidence type="ECO:0000256" key="7">
    <source>
        <dbReference type="ARBA" id="ARBA00022840"/>
    </source>
</evidence>
<keyword evidence="5" id="KW-0677">Repeat</keyword>
<evidence type="ECO:0000256" key="8">
    <source>
        <dbReference type="ARBA" id="ARBA00022989"/>
    </source>
</evidence>
<keyword evidence="4 11" id="KW-0812">Transmembrane</keyword>
<evidence type="ECO:0000313" key="15">
    <source>
        <dbReference type="Proteomes" id="UP000271241"/>
    </source>
</evidence>
<dbReference type="GO" id="GO:0016020">
    <property type="term" value="C:membrane"/>
    <property type="evidence" value="ECO:0007669"/>
    <property type="project" value="UniProtKB-SubCell"/>
</dbReference>